<dbReference type="PANTHER" id="PTHR11435">
    <property type="entry name" value="NADH UBIQUINONE OXIDOREDUCTASE SUBUNIT ND6"/>
    <property type="match status" value="1"/>
</dbReference>
<evidence type="ECO:0000256" key="3">
    <source>
        <dbReference type="ARBA" id="ARBA00012944"/>
    </source>
</evidence>
<dbReference type="GO" id="GO:0031966">
    <property type="term" value="C:mitochondrial membrane"/>
    <property type="evidence" value="ECO:0007669"/>
    <property type="project" value="UniProtKB-SubCell"/>
</dbReference>
<keyword evidence="11" id="KW-0520">NAD</keyword>
<gene>
    <name evidence="17" type="primary">nad6</name>
</gene>
<evidence type="ECO:0000256" key="14">
    <source>
        <dbReference type="ARBA" id="ARBA00031019"/>
    </source>
</evidence>
<evidence type="ECO:0000313" key="17">
    <source>
        <dbReference type="EMBL" id="QNT26866.1"/>
    </source>
</evidence>
<dbReference type="EMBL" id="MT653603">
    <property type="protein sequence ID" value="QNT26866.1"/>
    <property type="molecule type" value="Genomic_DNA"/>
</dbReference>
<evidence type="ECO:0000256" key="8">
    <source>
        <dbReference type="ARBA" id="ARBA00022967"/>
    </source>
</evidence>
<evidence type="ECO:0000256" key="6">
    <source>
        <dbReference type="ARBA" id="ARBA00022660"/>
    </source>
</evidence>
<evidence type="ECO:0000256" key="1">
    <source>
        <dbReference type="ARBA" id="ARBA00004225"/>
    </source>
</evidence>
<evidence type="ECO:0000256" key="9">
    <source>
        <dbReference type="ARBA" id="ARBA00022982"/>
    </source>
</evidence>
<comment type="similarity">
    <text evidence="2">Belongs to the complex I subunit 6 family.</text>
</comment>
<keyword evidence="9" id="KW-0249">Electron transport</keyword>
<keyword evidence="10 16" id="KW-1133">Transmembrane helix</keyword>
<evidence type="ECO:0000256" key="4">
    <source>
        <dbReference type="ARBA" id="ARBA00021095"/>
    </source>
</evidence>
<protein>
    <recommendedName>
        <fullName evidence="4">NADH-ubiquinone oxidoreductase chain 6</fullName>
        <ecNumber evidence="3">7.1.1.2</ecNumber>
    </recommendedName>
    <alternativeName>
        <fullName evidence="14">NADH dehydrogenase subunit 6</fullName>
    </alternativeName>
</protein>
<evidence type="ECO:0000256" key="12">
    <source>
        <dbReference type="ARBA" id="ARBA00023128"/>
    </source>
</evidence>
<evidence type="ECO:0000256" key="2">
    <source>
        <dbReference type="ARBA" id="ARBA00005698"/>
    </source>
</evidence>
<keyword evidence="7 16" id="KW-0812">Transmembrane</keyword>
<name>A0A7H1KHV0_9CUCU</name>
<keyword evidence="13 16" id="KW-0472">Membrane</keyword>
<organism evidence="17">
    <name type="scientific">Trigonopterus jasminae</name>
    <dbReference type="NCBI Taxonomy" id="2576128"/>
    <lineage>
        <taxon>Eukaryota</taxon>
        <taxon>Metazoa</taxon>
        <taxon>Ecdysozoa</taxon>
        <taxon>Arthropoda</taxon>
        <taxon>Hexapoda</taxon>
        <taxon>Insecta</taxon>
        <taxon>Pterygota</taxon>
        <taxon>Neoptera</taxon>
        <taxon>Endopterygota</taxon>
        <taxon>Coleoptera</taxon>
        <taxon>Polyphaga</taxon>
        <taxon>Cucujiformia</taxon>
        <taxon>Curculionidae</taxon>
        <taxon>Cryptorhynchinae</taxon>
        <taxon>Trigonopterus</taxon>
    </lineage>
</organism>
<geneLocation type="mitochondrion" evidence="17"/>
<keyword evidence="6" id="KW-0679">Respiratory chain</keyword>
<proteinExistence type="inferred from homology"/>
<evidence type="ECO:0000256" key="15">
    <source>
        <dbReference type="ARBA" id="ARBA00049551"/>
    </source>
</evidence>
<sequence length="168" mass="18864">MASTSTLLISWSMSLTFMFMNHPLSLGAILLLQTILITLATGLLYMDFWFSYILFLVMVGGMLVMFIYMTSVASNEKFSIPKHSTYYLLTSLSVLLAIWVSTDSLMNLIPSPEILSINQTLNLNNFNLSKFFNFPSMNILIAIMIYLLVTLIAVVKITHSLGGALRQM</sequence>
<feature type="transmembrane region" description="Helical" evidence="16">
    <location>
        <begin position="85"/>
        <end position="102"/>
    </location>
</feature>
<reference evidence="17" key="1">
    <citation type="submission" date="2020-06" db="EMBL/GenBank/DDBJ databases">
        <title>Mitochondrial genomes of twelve species of hyperdiverse Trigonopterus weevils.</title>
        <authorList>
            <person name="Narakusumo R.P."/>
            <person name="Pons J."/>
            <person name="Riedel A."/>
        </authorList>
    </citation>
    <scope>NUCLEOTIDE SEQUENCE</scope>
</reference>
<dbReference type="EC" id="7.1.1.2" evidence="3"/>
<evidence type="ECO:0000256" key="13">
    <source>
        <dbReference type="ARBA" id="ARBA00023136"/>
    </source>
</evidence>
<evidence type="ECO:0000256" key="16">
    <source>
        <dbReference type="SAM" id="Phobius"/>
    </source>
</evidence>
<keyword evidence="12 17" id="KW-0496">Mitochondrion</keyword>
<keyword evidence="8" id="KW-1278">Translocase</keyword>
<dbReference type="AlphaFoldDB" id="A0A7H1KHV0"/>
<evidence type="ECO:0000256" key="7">
    <source>
        <dbReference type="ARBA" id="ARBA00022692"/>
    </source>
</evidence>
<feature type="transmembrane region" description="Helical" evidence="16">
    <location>
        <begin position="139"/>
        <end position="158"/>
    </location>
</feature>
<evidence type="ECO:0000256" key="11">
    <source>
        <dbReference type="ARBA" id="ARBA00023027"/>
    </source>
</evidence>
<comment type="subcellular location">
    <subcellularLocation>
        <location evidence="1">Mitochondrion membrane</location>
        <topology evidence="1">Multi-pass membrane protein</topology>
    </subcellularLocation>
</comment>
<evidence type="ECO:0000256" key="10">
    <source>
        <dbReference type="ARBA" id="ARBA00022989"/>
    </source>
</evidence>
<dbReference type="InterPro" id="IPR050269">
    <property type="entry name" value="ComplexI_Subunit6"/>
</dbReference>
<dbReference type="GO" id="GO:0008137">
    <property type="term" value="F:NADH dehydrogenase (ubiquinone) activity"/>
    <property type="evidence" value="ECO:0007669"/>
    <property type="project" value="UniProtKB-EC"/>
</dbReference>
<comment type="catalytic activity">
    <reaction evidence="15">
        <text>a ubiquinone + NADH + 5 H(+)(in) = a ubiquinol + NAD(+) + 4 H(+)(out)</text>
        <dbReference type="Rhea" id="RHEA:29091"/>
        <dbReference type="Rhea" id="RHEA-COMP:9565"/>
        <dbReference type="Rhea" id="RHEA-COMP:9566"/>
        <dbReference type="ChEBI" id="CHEBI:15378"/>
        <dbReference type="ChEBI" id="CHEBI:16389"/>
        <dbReference type="ChEBI" id="CHEBI:17976"/>
        <dbReference type="ChEBI" id="CHEBI:57540"/>
        <dbReference type="ChEBI" id="CHEBI:57945"/>
        <dbReference type="EC" id="7.1.1.2"/>
    </reaction>
</comment>
<accession>A0A7H1KHV0</accession>
<dbReference type="PANTHER" id="PTHR11435:SF1">
    <property type="entry name" value="NADH-UBIQUINONE OXIDOREDUCTASE CHAIN 6"/>
    <property type="match status" value="1"/>
</dbReference>
<evidence type="ECO:0000256" key="5">
    <source>
        <dbReference type="ARBA" id="ARBA00022448"/>
    </source>
</evidence>
<keyword evidence="5" id="KW-0813">Transport</keyword>
<feature type="transmembrane region" description="Helical" evidence="16">
    <location>
        <begin position="50"/>
        <end position="73"/>
    </location>
</feature>